<dbReference type="EMBL" id="GDJX01013843">
    <property type="protein sequence ID" value="JAT54093.1"/>
    <property type="molecule type" value="Transcribed_RNA"/>
</dbReference>
<evidence type="ECO:0000313" key="1">
    <source>
        <dbReference type="EMBL" id="JAT54093.1"/>
    </source>
</evidence>
<dbReference type="AlphaFoldDB" id="A0A1D1YHH2"/>
<proteinExistence type="predicted"/>
<name>A0A1D1YHH2_9ARAE</name>
<protein>
    <submittedName>
        <fullName evidence="1">Uncharacterized protein</fullName>
    </submittedName>
</protein>
<accession>A0A1D1YHH2</accession>
<sequence>MHDPAGPQLPQRVKKASYDTINVKLKSDIIVRSNQISLQNLAQVNKAAGTIEKELRMASKSDNGIQEEVDLMNFDDDWLNSESSNFANDPIKEVVQNVHVSMIDQLLCDLNFGSDPIMTKDEPKGENVNNVQENKMTQNEWITPKHSEQETSKIEMDDKMMSQSKSKDVLTFRVPPVSSLVNSMKEALSSDPSHVELANGTQPLHTYATNTTQTTGPSRVKPVNGMQLTVVPHNHNTEEIQTDIISPAMEMKRQKPIGKPRRRKIYSFIELLIYQFSPITKELHNYVNEKFSHYVVDYDLLNDNSRTTDNQSRRPGVFRGTIHQQRSGWNRWNGQGLDAWDRSMDCNNRVVTSSTRNHFESPLELSFLKECVIAQNRWTALLHERELRTSCIKEVKNCKDMEWINTHMNFTNKHSENCLTRHMINDQKNKAIYGKNGKNIQFEEKDGRYKFKDS</sequence>
<gene>
    <name evidence="1" type="ORF">g.25846</name>
</gene>
<reference evidence="1" key="1">
    <citation type="submission" date="2015-07" db="EMBL/GenBank/DDBJ databases">
        <title>Transcriptome Assembly of Anthurium amnicola.</title>
        <authorList>
            <person name="Suzuki J."/>
        </authorList>
    </citation>
    <scope>NUCLEOTIDE SEQUENCE</scope>
</reference>
<organism evidence="1">
    <name type="scientific">Anthurium amnicola</name>
    <dbReference type="NCBI Taxonomy" id="1678845"/>
    <lineage>
        <taxon>Eukaryota</taxon>
        <taxon>Viridiplantae</taxon>
        <taxon>Streptophyta</taxon>
        <taxon>Embryophyta</taxon>
        <taxon>Tracheophyta</taxon>
        <taxon>Spermatophyta</taxon>
        <taxon>Magnoliopsida</taxon>
        <taxon>Liliopsida</taxon>
        <taxon>Araceae</taxon>
        <taxon>Pothoideae</taxon>
        <taxon>Potheae</taxon>
        <taxon>Anthurium</taxon>
    </lineage>
</organism>